<dbReference type="AlphaFoldDB" id="A0A1D9P5S8"/>
<evidence type="ECO:0000313" key="1">
    <source>
        <dbReference type="EMBL" id="AOZ97938.1"/>
    </source>
</evidence>
<dbReference type="Gene3D" id="3.40.50.620">
    <property type="entry name" value="HUPs"/>
    <property type="match status" value="1"/>
</dbReference>
<dbReference type="Proteomes" id="UP000179284">
    <property type="component" value="Plasmid pNP144"/>
</dbReference>
<dbReference type="KEGG" id="bhu:bhn_II139"/>
<protein>
    <recommendedName>
        <fullName evidence="3">Phosphoadenosine phosphosulfate reductase family protein</fullName>
    </recommendedName>
</protein>
<organism evidence="1 2">
    <name type="scientific">Butyrivibrio hungatei</name>
    <dbReference type="NCBI Taxonomy" id="185008"/>
    <lineage>
        <taxon>Bacteria</taxon>
        <taxon>Bacillati</taxon>
        <taxon>Bacillota</taxon>
        <taxon>Clostridia</taxon>
        <taxon>Lachnospirales</taxon>
        <taxon>Lachnospiraceae</taxon>
        <taxon>Butyrivibrio</taxon>
    </lineage>
</organism>
<evidence type="ECO:0008006" key="3">
    <source>
        <dbReference type="Google" id="ProtNLM"/>
    </source>
</evidence>
<geneLocation type="plasmid" evidence="2">
    <name>pnp144</name>
</geneLocation>
<gene>
    <name evidence="1" type="ORF">bhn_II139</name>
</gene>
<keyword evidence="2" id="KW-1185">Reference proteome</keyword>
<dbReference type="SUPFAM" id="SSF52402">
    <property type="entry name" value="Adenine nucleotide alpha hydrolases-like"/>
    <property type="match status" value="1"/>
</dbReference>
<dbReference type="RefSeq" id="WP_071177697.1">
    <property type="nucleotide sequence ID" value="NZ_CP017832.1"/>
</dbReference>
<dbReference type="EMBL" id="CP017832">
    <property type="protein sequence ID" value="AOZ97938.1"/>
    <property type="molecule type" value="Genomic_DNA"/>
</dbReference>
<keyword evidence="1" id="KW-0614">Plasmid</keyword>
<dbReference type="InterPro" id="IPR014729">
    <property type="entry name" value="Rossmann-like_a/b/a_fold"/>
</dbReference>
<name>A0A1D9P5S8_9FIRM</name>
<dbReference type="OrthoDB" id="1032766at2"/>
<reference evidence="2" key="1">
    <citation type="submission" date="2016-10" db="EMBL/GenBank/DDBJ databases">
        <title>The complete genome sequence of the rumen bacterium Butyrivibrio hungatei MB2003.</title>
        <authorList>
            <person name="Palevich N."/>
            <person name="Kelly W.J."/>
            <person name="Leahy S.C."/>
            <person name="Altermann E."/>
            <person name="Rakonjac J."/>
            <person name="Attwood G.T."/>
        </authorList>
    </citation>
    <scope>NUCLEOTIDE SEQUENCE [LARGE SCALE GENOMIC DNA]</scope>
    <source>
        <strain evidence="2">MB2003</strain>
        <plasmid evidence="2">Plasmid pnp144</plasmid>
    </source>
</reference>
<sequence length="256" mass="29587">MSKNYKVVWLSAGISSFIAGYLVKDTVDEWIYIDVKDQHPDSMRFVHDCEKILERKVTILSSTEYEDVEDVCRKKGCINTPYGASCTGQLKKRVRKQWERAFIEKYGHMNLTYVWGFDNKESKRAENMRLNFPEFEHEFPLMDKNLSKEDAHGLAISLGLKRPVMYDLGFPNNNCIGCVKAGMYTWNLVRKHFPDVFERRAKLERDLGHSCLNGIFLDELDPNAGRPNEVTPECSIFCFAAEQELNTSETIFEKAS</sequence>
<proteinExistence type="predicted"/>
<evidence type="ECO:0000313" key="2">
    <source>
        <dbReference type="Proteomes" id="UP000179284"/>
    </source>
</evidence>
<accession>A0A1D9P5S8</accession>